<gene>
    <name evidence="1" type="ORF">GNF79_17610</name>
</gene>
<sequence>METLYSEDDFNIAIETEYSEDDFNIAIETENDFNIAIETENGDENLELVEDINDEAKASMEEYEEKWSCANKTLLQANCKLEMHIESKNKVIYVYPGIVQYFLASSSKSCAPVSVKYIGPN</sequence>
<evidence type="ECO:0000313" key="1">
    <source>
        <dbReference type="EMBL" id="MDZ5000842.1"/>
    </source>
</evidence>
<dbReference type="Proteomes" id="UP001291306">
    <property type="component" value="Unassembled WGS sequence"/>
</dbReference>
<comment type="caution">
    <text evidence="1">The sequence shown here is derived from an EMBL/GenBank/DDBJ whole genome shotgun (WGS) entry which is preliminary data.</text>
</comment>
<name>A0AAW9IJD3_CLOPF</name>
<organism evidence="1 2">
    <name type="scientific">Clostridium perfringens</name>
    <dbReference type="NCBI Taxonomy" id="1502"/>
    <lineage>
        <taxon>Bacteria</taxon>
        <taxon>Bacillati</taxon>
        <taxon>Bacillota</taxon>
        <taxon>Clostridia</taxon>
        <taxon>Eubacteriales</taxon>
        <taxon>Clostridiaceae</taxon>
        <taxon>Clostridium</taxon>
    </lineage>
</organism>
<dbReference type="EMBL" id="WNVC01000733">
    <property type="protein sequence ID" value="MDZ5000842.1"/>
    <property type="molecule type" value="Genomic_DNA"/>
</dbReference>
<proteinExistence type="predicted"/>
<feature type="non-terminal residue" evidence="1">
    <location>
        <position position="121"/>
    </location>
</feature>
<reference evidence="1" key="1">
    <citation type="submission" date="2019-11" db="EMBL/GenBank/DDBJ databases">
        <title>Characterization of Clostridium perfringens isolates from swine manure treated agricultural soils.</title>
        <authorList>
            <person name="Wushke S.T."/>
        </authorList>
    </citation>
    <scope>NUCLEOTIDE SEQUENCE</scope>
    <source>
        <strain evidence="1">X26</strain>
    </source>
</reference>
<protein>
    <submittedName>
        <fullName evidence="1">Uncharacterized protein</fullName>
    </submittedName>
</protein>
<dbReference type="AlphaFoldDB" id="A0AAW9IJD3"/>
<accession>A0AAW9IJD3</accession>
<evidence type="ECO:0000313" key="2">
    <source>
        <dbReference type="Proteomes" id="UP001291306"/>
    </source>
</evidence>